<feature type="compositionally biased region" description="Polar residues" evidence="1">
    <location>
        <begin position="19"/>
        <end position="29"/>
    </location>
</feature>
<dbReference type="AlphaFoldDB" id="E2BAS6"/>
<evidence type="ECO:0000256" key="1">
    <source>
        <dbReference type="SAM" id="MobiDB-lite"/>
    </source>
</evidence>
<proteinExistence type="predicted"/>
<dbReference type="InParanoid" id="E2BAS6"/>
<dbReference type="EMBL" id="GL446831">
    <property type="protein sequence ID" value="EFN87211.1"/>
    <property type="molecule type" value="Genomic_DNA"/>
</dbReference>
<dbReference type="STRING" id="610380.E2BAS6"/>
<evidence type="ECO:0000313" key="2">
    <source>
        <dbReference type="EMBL" id="EFN87211.1"/>
    </source>
</evidence>
<name>E2BAS6_HARSA</name>
<feature type="compositionally biased region" description="Basic and acidic residues" evidence="1">
    <location>
        <begin position="365"/>
        <end position="375"/>
    </location>
</feature>
<dbReference type="OrthoDB" id="668540at2759"/>
<dbReference type="OMA" id="QVTTHRA"/>
<feature type="region of interest" description="Disordered" evidence="1">
    <location>
        <begin position="363"/>
        <end position="407"/>
    </location>
</feature>
<evidence type="ECO:0000313" key="3">
    <source>
        <dbReference type="Proteomes" id="UP000008237"/>
    </source>
</evidence>
<protein>
    <submittedName>
        <fullName evidence="2">Pumilio-like protein 1</fullName>
    </submittedName>
</protein>
<feature type="region of interest" description="Disordered" evidence="1">
    <location>
        <begin position="1"/>
        <end position="62"/>
    </location>
</feature>
<accession>E2BAS6</accession>
<feature type="compositionally biased region" description="Polar residues" evidence="1">
    <location>
        <begin position="53"/>
        <end position="62"/>
    </location>
</feature>
<gene>
    <name evidence="2" type="ORF">EAI_12901</name>
</gene>
<reference evidence="2 3" key="1">
    <citation type="journal article" date="2010" name="Science">
        <title>Genomic comparison of the ants Camponotus floridanus and Harpegnathos saltator.</title>
        <authorList>
            <person name="Bonasio R."/>
            <person name="Zhang G."/>
            <person name="Ye C."/>
            <person name="Mutti N.S."/>
            <person name="Fang X."/>
            <person name="Qin N."/>
            <person name="Donahue G."/>
            <person name="Yang P."/>
            <person name="Li Q."/>
            <person name="Li C."/>
            <person name="Zhang P."/>
            <person name="Huang Z."/>
            <person name="Berger S.L."/>
            <person name="Reinberg D."/>
            <person name="Wang J."/>
            <person name="Liebig J."/>
        </authorList>
    </citation>
    <scope>NUCLEOTIDE SEQUENCE [LARGE SCALE GENOMIC DNA]</scope>
    <source>
        <strain evidence="2 3">R22 G/1</strain>
    </source>
</reference>
<organism evidence="3">
    <name type="scientific">Harpegnathos saltator</name>
    <name type="common">Jerdon's jumping ant</name>
    <dbReference type="NCBI Taxonomy" id="610380"/>
    <lineage>
        <taxon>Eukaryota</taxon>
        <taxon>Metazoa</taxon>
        <taxon>Ecdysozoa</taxon>
        <taxon>Arthropoda</taxon>
        <taxon>Hexapoda</taxon>
        <taxon>Insecta</taxon>
        <taxon>Pterygota</taxon>
        <taxon>Neoptera</taxon>
        <taxon>Endopterygota</taxon>
        <taxon>Hymenoptera</taxon>
        <taxon>Apocrita</taxon>
        <taxon>Aculeata</taxon>
        <taxon>Formicoidea</taxon>
        <taxon>Formicidae</taxon>
        <taxon>Ponerinae</taxon>
        <taxon>Ponerini</taxon>
        <taxon>Harpegnathos</taxon>
    </lineage>
</organism>
<sequence length="428" mass="46235">MKLLGASSGGAGGEPASSMQLHHTSTSANGHLPTDAEQCGQAMAGGDNMRIQPGQTHQMGVSRTQDDAMVGYVFQRPTEPEFNTQSSSFQAKQAPRAWALADDVIVDNNQEKWKFSMAKLSVPQQSQSQQLGLQTMNNVHLPYEIHPMQIKSGAPGAEHLVYLNNQMTAQQQVALFHHQQQQQQQQQQQFRNGQVTTHRADDATTTLETVESFGIGYSQGAGANTGDWMKPPGDLFLYCDMKDLGADMIAPSAKKLWGVDDGGSKDEGGVKGGGILHLGDHQMWRDSTWSTSDHAVSQPISMGTGRRVGVGTGYHHQASEVGTVLSPRSSETGGLGVKMVEYVLGSSPTTPKELEPRMVSLRLNTDADKKEKEKGSASPFDNSKDDNGPQGNGLASQNGLDDDKGFKGKSRQFLYIENKNTTPALTHV</sequence>
<keyword evidence="3" id="KW-1185">Reference proteome</keyword>
<dbReference type="Proteomes" id="UP000008237">
    <property type="component" value="Unassembled WGS sequence"/>
</dbReference>